<name>A0A1I7WAU2_HETBA</name>
<accession>A0A1I7WAU2</accession>
<dbReference type="Proteomes" id="UP000095283">
    <property type="component" value="Unplaced"/>
</dbReference>
<keyword evidence="1" id="KW-0812">Transmembrane</keyword>
<feature type="transmembrane region" description="Helical" evidence="1">
    <location>
        <begin position="20"/>
        <end position="36"/>
    </location>
</feature>
<organism evidence="2 3">
    <name type="scientific">Heterorhabditis bacteriophora</name>
    <name type="common">Entomopathogenic nematode worm</name>
    <dbReference type="NCBI Taxonomy" id="37862"/>
    <lineage>
        <taxon>Eukaryota</taxon>
        <taxon>Metazoa</taxon>
        <taxon>Ecdysozoa</taxon>
        <taxon>Nematoda</taxon>
        <taxon>Chromadorea</taxon>
        <taxon>Rhabditida</taxon>
        <taxon>Rhabditina</taxon>
        <taxon>Rhabditomorpha</taxon>
        <taxon>Strongyloidea</taxon>
        <taxon>Heterorhabditidae</taxon>
        <taxon>Heterorhabditis</taxon>
    </lineage>
</organism>
<keyword evidence="1" id="KW-1133">Transmembrane helix</keyword>
<protein>
    <submittedName>
        <fullName evidence="3">Uncharacterized protein</fullName>
    </submittedName>
</protein>
<dbReference type="WBParaSite" id="Hba_01807">
    <property type="protein sequence ID" value="Hba_01807"/>
    <property type="gene ID" value="Hba_01807"/>
</dbReference>
<proteinExistence type="predicted"/>
<reference evidence="3" key="1">
    <citation type="submission" date="2016-11" db="UniProtKB">
        <authorList>
            <consortium name="WormBaseParasite"/>
        </authorList>
    </citation>
    <scope>IDENTIFICATION</scope>
</reference>
<dbReference type="AlphaFoldDB" id="A0A1I7WAU2"/>
<sequence length="113" mass="13555">MLHQPKFGLVEKPNSACFRLNHYQFGFIFVLSLLVIPKKFKEKKEMYGRDPRKLFETYQEEWDRLERLSDKSLFFFKCFFFRHGPRRKSILNLSNCDVENSRSPSVTPSLDNL</sequence>
<keyword evidence="1" id="KW-0472">Membrane</keyword>
<evidence type="ECO:0000313" key="2">
    <source>
        <dbReference type="Proteomes" id="UP000095283"/>
    </source>
</evidence>
<evidence type="ECO:0000256" key="1">
    <source>
        <dbReference type="SAM" id="Phobius"/>
    </source>
</evidence>
<evidence type="ECO:0000313" key="3">
    <source>
        <dbReference type="WBParaSite" id="Hba_01807"/>
    </source>
</evidence>
<keyword evidence="2" id="KW-1185">Reference proteome</keyword>